<feature type="compositionally biased region" description="Basic residues" evidence="1">
    <location>
        <begin position="90"/>
        <end position="101"/>
    </location>
</feature>
<feature type="compositionally biased region" description="Basic and acidic residues" evidence="1">
    <location>
        <begin position="1"/>
        <end position="14"/>
    </location>
</feature>
<dbReference type="EnsemblPlants" id="ORUFI02G21390.1">
    <property type="protein sequence ID" value="ORUFI02G21390.1"/>
    <property type="gene ID" value="ORUFI02G21390"/>
</dbReference>
<protein>
    <submittedName>
        <fullName evidence="2">Uncharacterized protein</fullName>
    </submittedName>
</protein>
<feature type="compositionally biased region" description="Gly residues" evidence="1">
    <location>
        <begin position="63"/>
        <end position="75"/>
    </location>
</feature>
<reference evidence="2" key="2">
    <citation type="submission" date="2015-06" db="UniProtKB">
        <authorList>
            <consortium name="EnsemblPlants"/>
        </authorList>
    </citation>
    <scope>IDENTIFICATION</scope>
</reference>
<feature type="region of interest" description="Disordered" evidence="1">
    <location>
        <begin position="90"/>
        <end position="109"/>
    </location>
</feature>
<evidence type="ECO:0000313" key="2">
    <source>
        <dbReference type="EnsemblPlants" id="ORUFI02G21390.1"/>
    </source>
</evidence>
<name>A0A0E0NGB3_ORYRU</name>
<reference evidence="3" key="1">
    <citation type="submission" date="2013-06" db="EMBL/GenBank/DDBJ databases">
        <authorList>
            <person name="Zhao Q."/>
        </authorList>
    </citation>
    <scope>NUCLEOTIDE SEQUENCE</scope>
    <source>
        <strain evidence="3">cv. W1943</strain>
    </source>
</reference>
<dbReference type="Gramene" id="ORUFI02G21390.1">
    <property type="protein sequence ID" value="ORUFI02G21390.1"/>
    <property type="gene ID" value="ORUFI02G21390"/>
</dbReference>
<sequence length="109" mass="11493">MGRHGARAEGRLMAEETGEALGGATGMEAGEACLARGRDARRRREARVPVAEAGMSHGDVAGTAGGEAGRGGGRRGACWCDTMRHGRWRHREAGRRGRRCSGAHTPTEV</sequence>
<accession>A0A0E0NGB3</accession>
<dbReference type="HOGENOM" id="CLU_2389657_0_0_1"/>
<proteinExistence type="predicted"/>
<evidence type="ECO:0000313" key="3">
    <source>
        <dbReference type="Proteomes" id="UP000008022"/>
    </source>
</evidence>
<organism evidence="2 3">
    <name type="scientific">Oryza rufipogon</name>
    <name type="common">Brownbeard rice</name>
    <name type="synonym">Asian wild rice</name>
    <dbReference type="NCBI Taxonomy" id="4529"/>
    <lineage>
        <taxon>Eukaryota</taxon>
        <taxon>Viridiplantae</taxon>
        <taxon>Streptophyta</taxon>
        <taxon>Embryophyta</taxon>
        <taxon>Tracheophyta</taxon>
        <taxon>Spermatophyta</taxon>
        <taxon>Magnoliopsida</taxon>
        <taxon>Liliopsida</taxon>
        <taxon>Poales</taxon>
        <taxon>Poaceae</taxon>
        <taxon>BOP clade</taxon>
        <taxon>Oryzoideae</taxon>
        <taxon>Oryzeae</taxon>
        <taxon>Oryzinae</taxon>
        <taxon>Oryza</taxon>
    </lineage>
</organism>
<dbReference type="AlphaFoldDB" id="A0A0E0NGB3"/>
<evidence type="ECO:0000256" key="1">
    <source>
        <dbReference type="SAM" id="MobiDB-lite"/>
    </source>
</evidence>
<keyword evidence="3" id="KW-1185">Reference proteome</keyword>
<feature type="region of interest" description="Disordered" evidence="1">
    <location>
        <begin position="1"/>
        <end position="76"/>
    </location>
</feature>
<dbReference type="Proteomes" id="UP000008022">
    <property type="component" value="Unassembled WGS sequence"/>
</dbReference>